<comment type="caution">
    <text evidence="2">The sequence shown here is derived from an EMBL/GenBank/DDBJ whole genome shotgun (WGS) entry which is preliminary data.</text>
</comment>
<dbReference type="PANTHER" id="PTHR46880:SF5">
    <property type="entry name" value="DUF4371 DOMAIN-CONTAINING PROTEIN"/>
    <property type="match status" value="1"/>
</dbReference>
<dbReference type="OrthoDB" id="1922832at2759"/>
<dbReference type="InterPro" id="IPR012337">
    <property type="entry name" value="RNaseH-like_sf"/>
</dbReference>
<gene>
    <name evidence="2" type="ORF">GOP47_0002144</name>
</gene>
<sequence>MHVHMLRFYKIEGSSRGGSFEDCMHLELVIKVVKNLTTRMQEDMPILEACKLFSPKHYPSEELLLEARSKQWLLQVLRQYGSLVESVEKCMGELDSFTTVLSSNFKHKSFRDAWEVCRDDIIMHDSFPNLMKLWEILSVVPVSTAAAERGFSCQNNIKSAHRTSMNTTTLENYMFIGLNGPETTSDVPWDDVFSLWSKKKRRFINVAT</sequence>
<dbReference type="GO" id="GO:0046983">
    <property type="term" value="F:protein dimerization activity"/>
    <property type="evidence" value="ECO:0007669"/>
    <property type="project" value="InterPro"/>
</dbReference>
<dbReference type="PANTHER" id="PTHR46880">
    <property type="entry name" value="RAS-ASSOCIATING DOMAIN-CONTAINING PROTEIN"/>
    <property type="match status" value="1"/>
</dbReference>
<evidence type="ECO:0000259" key="1">
    <source>
        <dbReference type="Pfam" id="PF05699"/>
    </source>
</evidence>
<feature type="domain" description="HAT C-terminal dimerisation" evidence="1">
    <location>
        <begin position="123"/>
        <end position="176"/>
    </location>
</feature>
<organism evidence="2 3">
    <name type="scientific">Adiantum capillus-veneris</name>
    <name type="common">Maidenhair fern</name>
    <dbReference type="NCBI Taxonomy" id="13818"/>
    <lineage>
        <taxon>Eukaryota</taxon>
        <taxon>Viridiplantae</taxon>
        <taxon>Streptophyta</taxon>
        <taxon>Embryophyta</taxon>
        <taxon>Tracheophyta</taxon>
        <taxon>Polypodiopsida</taxon>
        <taxon>Polypodiidae</taxon>
        <taxon>Polypodiales</taxon>
        <taxon>Pteridineae</taxon>
        <taxon>Pteridaceae</taxon>
        <taxon>Vittarioideae</taxon>
        <taxon>Adiantum</taxon>
    </lineage>
</organism>
<evidence type="ECO:0000313" key="3">
    <source>
        <dbReference type="Proteomes" id="UP000886520"/>
    </source>
</evidence>
<name>A0A9D4VAZ5_ADICA</name>
<dbReference type="Proteomes" id="UP000886520">
    <property type="component" value="Chromosome 2"/>
</dbReference>
<proteinExistence type="predicted"/>
<evidence type="ECO:0000313" key="2">
    <source>
        <dbReference type="EMBL" id="KAI5082401.1"/>
    </source>
</evidence>
<dbReference type="InterPro" id="IPR008906">
    <property type="entry name" value="HATC_C_dom"/>
</dbReference>
<dbReference type="SUPFAM" id="SSF53098">
    <property type="entry name" value="Ribonuclease H-like"/>
    <property type="match status" value="1"/>
</dbReference>
<dbReference type="EMBL" id="JABFUD020000003">
    <property type="protein sequence ID" value="KAI5082401.1"/>
    <property type="molecule type" value="Genomic_DNA"/>
</dbReference>
<protein>
    <recommendedName>
        <fullName evidence="1">HAT C-terminal dimerisation domain-containing protein</fullName>
    </recommendedName>
</protein>
<accession>A0A9D4VAZ5</accession>
<reference evidence="2" key="1">
    <citation type="submission" date="2021-01" db="EMBL/GenBank/DDBJ databases">
        <title>Adiantum capillus-veneris genome.</title>
        <authorList>
            <person name="Fang Y."/>
            <person name="Liao Q."/>
        </authorList>
    </citation>
    <scope>NUCLEOTIDE SEQUENCE</scope>
    <source>
        <strain evidence="2">H3</strain>
        <tissue evidence="2">Leaf</tissue>
    </source>
</reference>
<keyword evidence="3" id="KW-1185">Reference proteome</keyword>
<dbReference type="Pfam" id="PF05699">
    <property type="entry name" value="Dimer_Tnp_hAT"/>
    <property type="match status" value="1"/>
</dbReference>
<dbReference type="AlphaFoldDB" id="A0A9D4VAZ5"/>